<dbReference type="SUPFAM" id="SSF81343">
    <property type="entry name" value="Fumarate reductase respiratory complex transmembrane subunits"/>
    <property type="match status" value="1"/>
</dbReference>
<dbReference type="EMBL" id="MFIV01000150">
    <property type="protein sequence ID" value="OGF98199.1"/>
    <property type="molecule type" value="Genomic_DNA"/>
</dbReference>
<dbReference type="GO" id="GO:0016020">
    <property type="term" value="C:membrane"/>
    <property type="evidence" value="ECO:0007669"/>
    <property type="project" value="UniProtKB-SubCell"/>
</dbReference>
<dbReference type="Pfam" id="PF01127">
    <property type="entry name" value="Sdh_cyt"/>
    <property type="match status" value="1"/>
</dbReference>
<feature type="transmembrane region" description="Helical" evidence="8">
    <location>
        <begin position="124"/>
        <end position="142"/>
    </location>
</feature>
<dbReference type="AlphaFoldDB" id="A0A1F5YDI8"/>
<organism evidence="9 10">
    <name type="scientific">Candidatus Glassbacteria bacterium GWA2_58_10</name>
    <dbReference type="NCBI Taxonomy" id="1817865"/>
    <lineage>
        <taxon>Bacteria</taxon>
        <taxon>Candidatus Glassiibacteriota</taxon>
    </lineage>
</organism>
<evidence type="ECO:0000256" key="4">
    <source>
        <dbReference type="ARBA" id="ARBA00022723"/>
    </source>
</evidence>
<evidence type="ECO:0000256" key="7">
    <source>
        <dbReference type="ARBA" id="ARBA00023136"/>
    </source>
</evidence>
<comment type="subcellular location">
    <subcellularLocation>
        <location evidence="1">Membrane</location>
    </subcellularLocation>
</comment>
<evidence type="ECO:0000256" key="8">
    <source>
        <dbReference type="SAM" id="Phobius"/>
    </source>
</evidence>
<name>A0A1F5YDI8_9BACT</name>
<dbReference type="Gene3D" id="1.20.1300.10">
    <property type="entry name" value="Fumarate reductase/succinate dehydrogenase, transmembrane subunit"/>
    <property type="match status" value="1"/>
</dbReference>
<proteinExistence type="predicted"/>
<evidence type="ECO:0000256" key="5">
    <source>
        <dbReference type="ARBA" id="ARBA00022989"/>
    </source>
</evidence>
<protein>
    <recommendedName>
        <fullName evidence="11">Succinate dehydrogenase, cytochrome b556 subunit</fullName>
    </recommendedName>
</protein>
<accession>A0A1F5YDI8</accession>
<reference evidence="9 10" key="1">
    <citation type="journal article" date="2016" name="Nat. Commun.">
        <title>Thousands of microbial genomes shed light on interconnected biogeochemical processes in an aquifer system.</title>
        <authorList>
            <person name="Anantharaman K."/>
            <person name="Brown C.T."/>
            <person name="Hug L.A."/>
            <person name="Sharon I."/>
            <person name="Castelle C.J."/>
            <person name="Probst A.J."/>
            <person name="Thomas B.C."/>
            <person name="Singh A."/>
            <person name="Wilkins M.J."/>
            <person name="Karaoz U."/>
            <person name="Brodie E.L."/>
            <person name="Williams K.H."/>
            <person name="Hubbard S.S."/>
            <person name="Banfield J.F."/>
        </authorList>
    </citation>
    <scope>NUCLEOTIDE SEQUENCE [LARGE SCALE GENOMIC DNA]</scope>
</reference>
<keyword evidence="5 8" id="KW-1133">Transmembrane helix</keyword>
<keyword evidence="4" id="KW-0479">Metal-binding</keyword>
<evidence type="ECO:0000313" key="10">
    <source>
        <dbReference type="Proteomes" id="UP000176992"/>
    </source>
</evidence>
<dbReference type="Proteomes" id="UP000176992">
    <property type="component" value="Unassembled WGS sequence"/>
</dbReference>
<evidence type="ECO:0000256" key="3">
    <source>
        <dbReference type="ARBA" id="ARBA00022692"/>
    </source>
</evidence>
<keyword evidence="2" id="KW-0349">Heme</keyword>
<keyword evidence="3 8" id="KW-0812">Transmembrane</keyword>
<keyword evidence="7 8" id="KW-0472">Membrane</keyword>
<gene>
    <name evidence="9" type="ORF">A2Z86_05220</name>
</gene>
<evidence type="ECO:0008006" key="11">
    <source>
        <dbReference type="Google" id="ProtNLM"/>
    </source>
</evidence>
<evidence type="ECO:0000313" key="9">
    <source>
        <dbReference type="EMBL" id="OGF98199.1"/>
    </source>
</evidence>
<dbReference type="GO" id="GO:0046872">
    <property type="term" value="F:metal ion binding"/>
    <property type="evidence" value="ECO:0007669"/>
    <property type="project" value="UniProtKB-KW"/>
</dbReference>
<evidence type="ECO:0000256" key="2">
    <source>
        <dbReference type="ARBA" id="ARBA00022617"/>
    </source>
</evidence>
<dbReference type="InterPro" id="IPR034804">
    <property type="entry name" value="SQR/QFR_C/D"/>
</dbReference>
<feature type="transmembrane region" description="Helical" evidence="8">
    <location>
        <begin position="80"/>
        <end position="103"/>
    </location>
</feature>
<comment type="caution">
    <text evidence="9">The sequence shown here is derived from an EMBL/GenBank/DDBJ whole genome shotgun (WGS) entry which is preliminary data.</text>
</comment>
<dbReference type="InterPro" id="IPR000701">
    <property type="entry name" value="SuccDH_FuR_B_TM-su"/>
</dbReference>
<evidence type="ECO:0000256" key="1">
    <source>
        <dbReference type="ARBA" id="ARBA00004370"/>
    </source>
</evidence>
<keyword evidence="6" id="KW-0408">Iron</keyword>
<feature type="transmembrane region" description="Helical" evidence="8">
    <location>
        <begin position="35"/>
        <end position="53"/>
    </location>
</feature>
<evidence type="ECO:0000256" key="6">
    <source>
        <dbReference type="ARBA" id="ARBA00023004"/>
    </source>
</evidence>
<sequence>MKFFQLEPKTHANYLGVKGWAYGGRYGIERYLYTLQRVTGLGVLLYLPMHLIVTSQKLNQAGWEQVMGLVARGLLPFGEFLVFVGGVFHAFNGIRLLLTHFGFLMAQPARPIYPFTVAALKQRWAVYLVFVMTTVVVGYGPWEFLIVAHH</sequence>